<protein>
    <submittedName>
        <fullName evidence="1">Uncharacterized protein</fullName>
    </submittedName>
</protein>
<dbReference type="EMBL" id="JADGMS010000016">
    <property type="protein sequence ID" value="KAF9666050.1"/>
    <property type="molecule type" value="Genomic_DNA"/>
</dbReference>
<reference evidence="1 2" key="1">
    <citation type="submission" date="2020-10" db="EMBL/GenBank/DDBJ databases">
        <title>Plant Genome Project.</title>
        <authorList>
            <person name="Zhang R.-G."/>
        </authorList>
    </citation>
    <scope>NUCLEOTIDE SEQUENCE [LARGE SCALE GENOMIC DNA]</scope>
    <source>
        <strain evidence="1">FAFU-HL-1</strain>
        <tissue evidence="1">Leaf</tissue>
    </source>
</reference>
<evidence type="ECO:0000313" key="1">
    <source>
        <dbReference type="EMBL" id="KAF9666050.1"/>
    </source>
</evidence>
<accession>A0A835MHD6</accession>
<evidence type="ECO:0000313" key="2">
    <source>
        <dbReference type="Proteomes" id="UP000657918"/>
    </source>
</evidence>
<sequence>MSAEIEMVEEDAVAQSNDRESAAVNGGYSNNGIAVVGEDNLKNDFYTVAAYGDLEKLKRLVEKKRIVKECHSLKRKPTKFSLIPRLVVFLAEERSEYRVIAIDSGMPIFLEGFSYAEIPYNSSSKIPELDNVMLQKLNCDEFGSCQYAGEQWLINKITFSAGKSMDTILSLVY</sequence>
<dbReference type="Proteomes" id="UP000657918">
    <property type="component" value="Chromosome 16"/>
</dbReference>
<gene>
    <name evidence="1" type="ORF">SADUNF_Sadunf16G0188500</name>
</gene>
<comment type="caution">
    <text evidence="1">The sequence shown here is derived from an EMBL/GenBank/DDBJ whole genome shotgun (WGS) entry which is preliminary data.</text>
</comment>
<keyword evidence="2" id="KW-1185">Reference proteome</keyword>
<name>A0A835MHD6_9ROSI</name>
<dbReference type="AlphaFoldDB" id="A0A835MHD6"/>
<organism evidence="1 2">
    <name type="scientific">Salix dunnii</name>
    <dbReference type="NCBI Taxonomy" id="1413687"/>
    <lineage>
        <taxon>Eukaryota</taxon>
        <taxon>Viridiplantae</taxon>
        <taxon>Streptophyta</taxon>
        <taxon>Embryophyta</taxon>
        <taxon>Tracheophyta</taxon>
        <taxon>Spermatophyta</taxon>
        <taxon>Magnoliopsida</taxon>
        <taxon>eudicotyledons</taxon>
        <taxon>Gunneridae</taxon>
        <taxon>Pentapetalae</taxon>
        <taxon>rosids</taxon>
        <taxon>fabids</taxon>
        <taxon>Malpighiales</taxon>
        <taxon>Salicaceae</taxon>
        <taxon>Saliceae</taxon>
        <taxon>Salix</taxon>
    </lineage>
</organism>
<proteinExistence type="predicted"/>
<dbReference type="OrthoDB" id="201321at2759"/>